<dbReference type="OrthoDB" id="3357846at2759"/>
<keyword evidence="2" id="KW-1133">Transmembrane helix</keyword>
<dbReference type="STRING" id="1081105.A0A166RVH7"/>
<protein>
    <submittedName>
        <fullName evidence="3">Uncharacterized protein</fullName>
    </submittedName>
</protein>
<reference evidence="3 4" key="1">
    <citation type="journal article" date="2016" name="Genome Biol. Evol.">
        <title>Divergent and convergent evolution of fungal pathogenicity.</title>
        <authorList>
            <person name="Shang Y."/>
            <person name="Xiao G."/>
            <person name="Zheng P."/>
            <person name="Cen K."/>
            <person name="Zhan S."/>
            <person name="Wang C."/>
        </authorList>
    </citation>
    <scope>NUCLEOTIDE SEQUENCE [LARGE SCALE GENOMIC DNA]</scope>
    <source>
        <strain evidence="3 4">RCEF 4871</strain>
    </source>
</reference>
<feature type="region of interest" description="Disordered" evidence="1">
    <location>
        <begin position="1"/>
        <end position="22"/>
    </location>
</feature>
<accession>A0A166RVH7</accession>
<keyword evidence="2" id="KW-0472">Membrane</keyword>
<comment type="caution">
    <text evidence="3">The sequence shown here is derived from an EMBL/GenBank/DDBJ whole genome shotgun (WGS) entry which is preliminary data.</text>
</comment>
<evidence type="ECO:0000256" key="2">
    <source>
        <dbReference type="SAM" id="Phobius"/>
    </source>
</evidence>
<proteinExistence type="predicted"/>
<organism evidence="3 4">
    <name type="scientific">Metarhizium rileyi (strain RCEF 4871)</name>
    <name type="common">Nomuraea rileyi</name>
    <dbReference type="NCBI Taxonomy" id="1649241"/>
    <lineage>
        <taxon>Eukaryota</taxon>
        <taxon>Fungi</taxon>
        <taxon>Dikarya</taxon>
        <taxon>Ascomycota</taxon>
        <taxon>Pezizomycotina</taxon>
        <taxon>Sordariomycetes</taxon>
        <taxon>Hypocreomycetidae</taxon>
        <taxon>Hypocreales</taxon>
        <taxon>Clavicipitaceae</taxon>
        <taxon>Metarhizium</taxon>
    </lineage>
</organism>
<gene>
    <name evidence="3" type="ORF">NOR_08558</name>
</gene>
<evidence type="ECO:0000313" key="3">
    <source>
        <dbReference type="EMBL" id="OAA34275.1"/>
    </source>
</evidence>
<dbReference type="AlphaFoldDB" id="A0A166RVH7"/>
<dbReference type="EMBL" id="AZHC01000057">
    <property type="protein sequence ID" value="OAA34275.1"/>
    <property type="molecule type" value="Genomic_DNA"/>
</dbReference>
<feature type="transmembrane region" description="Helical" evidence="2">
    <location>
        <begin position="71"/>
        <end position="90"/>
    </location>
</feature>
<dbReference type="Proteomes" id="UP000243498">
    <property type="component" value="Unassembled WGS sequence"/>
</dbReference>
<evidence type="ECO:0000313" key="4">
    <source>
        <dbReference type="Proteomes" id="UP000243498"/>
    </source>
</evidence>
<keyword evidence="4" id="KW-1185">Reference proteome</keyword>
<sequence>MGRPTQEDLGPTSSSAGPVGSATAPATRAVLLDALIKPFEITSKDPAVLFVQVYTAIYYSFFEIFPLVYPVYYHMNLVFLFILVCWKVFVSIH</sequence>
<keyword evidence="2" id="KW-0812">Transmembrane</keyword>
<name>A0A166RVH7_METRR</name>
<evidence type="ECO:0000256" key="1">
    <source>
        <dbReference type="SAM" id="MobiDB-lite"/>
    </source>
</evidence>